<keyword evidence="6 12" id="KW-1003">Cell membrane</keyword>
<evidence type="ECO:0000256" key="7">
    <source>
        <dbReference type="ARBA" id="ARBA00022519"/>
    </source>
</evidence>
<evidence type="ECO:0000256" key="1">
    <source>
        <dbReference type="ARBA" id="ARBA00002442"/>
    </source>
</evidence>
<evidence type="ECO:0000313" key="13">
    <source>
        <dbReference type="EMBL" id="MCL1106852.1"/>
    </source>
</evidence>
<evidence type="ECO:0000256" key="3">
    <source>
        <dbReference type="ARBA" id="ARBA00008741"/>
    </source>
</evidence>
<keyword evidence="8 12" id="KW-0812">Transmembrane</keyword>
<keyword evidence="11 12" id="KW-0472">Membrane</keyword>
<name>A0A9X1Z8A1_9GAMM</name>
<comment type="function">
    <text evidence="1 12">Required for the export of heme to the periplasm for the biogenesis of c-type cytochromes.</text>
</comment>
<accession>A0A9X1Z8A1</accession>
<evidence type="ECO:0000256" key="10">
    <source>
        <dbReference type="ARBA" id="ARBA00022989"/>
    </source>
</evidence>
<dbReference type="GO" id="GO:1903607">
    <property type="term" value="P:cytochrome c biosynthetic process"/>
    <property type="evidence" value="ECO:0007669"/>
    <property type="project" value="TreeGrafter"/>
</dbReference>
<organism evidence="13 14">
    <name type="scientific">Shewanella algicola</name>
    <dbReference type="NCBI Taxonomy" id="640633"/>
    <lineage>
        <taxon>Bacteria</taxon>
        <taxon>Pseudomonadati</taxon>
        <taxon>Pseudomonadota</taxon>
        <taxon>Gammaproteobacteria</taxon>
        <taxon>Alteromonadales</taxon>
        <taxon>Shewanellaceae</taxon>
        <taxon>Shewanella</taxon>
    </lineage>
</organism>
<comment type="similarity">
    <text evidence="3 12">Belongs to the CcmD/CycX/HelD family.</text>
</comment>
<dbReference type="GO" id="GO:0017004">
    <property type="term" value="P:cytochrome complex assembly"/>
    <property type="evidence" value="ECO:0007669"/>
    <property type="project" value="UniProtKB-KW"/>
</dbReference>
<dbReference type="PANTHER" id="PTHR37531:SF1">
    <property type="entry name" value="HEME EXPORTER PROTEIN D"/>
    <property type="match status" value="1"/>
</dbReference>
<reference evidence="13" key="1">
    <citation type="submission" date="2022-01" db="EMBL/GenBank/DDBJ databases">
        <title>Whole genome-based taxonomy of the Shewanellaceae.</title>
        <authorList>
            <person name="Martin-Rodriguez A.J."/>
        </authorList>
    </citation>
    <scope>NUCLEOTIDE SEQUENCE</scope>
    <source>
        <strain evidence="13">DSM 23803</strain>
    </source>
</reference>
<dbReference type="PANTHER" id="PTHR37531">
    <property type="entry name" value="HEME EXPORTER PROTEIN D"/>
    <property type="match status" value="1"/>
</dbReference>
<evidence type="ECO:0000256" key="2">
    <source>
        <dbReference type="ARBA" id="ARBA00004377"/>
    </source>
</evidence>
<evidence type="ECO:0000313" key="14">
    <source>
        <dbReference type="Proteomes" id="UP001139408"/>
    </source>
</evidence>
<keyword evidence="7 12" id="KW-0997">Cell inner membrane</keyword>
<dbReference type="RefSeq" id="WP_188923287.1">
    <property type="nucleotide sequence ID" value="NZ_BMQI01000062.1"/>
</dbReference>
<feature type="transmembrane region" description="Helical" evidence="12">
    <location>
        <begin position="15"/>
        <end position="36"/>
    </location>
</feature>
<evidence type="ECO:0000256" key="12">
    <source>
        <dbReference type="RuleBase" id="RU363101"/>
    </source>
</evidence>
<sequence length="66" mass="7672">MQFESFAEFINMGGYGFYVWLSYGVTFGCLATLITLSVRKKRKVLIEIAKKMTREQRLKENRGTKS</sequence>
<evidence type="ECO:0000256" key="6">
    <source>
        <dbReference type="ARBA" id="ARBA00022475"/>
    </source>
</evidence>
<keyword evidence="14" id="KW-1185">Reference proteome</keyword>
<evidence type="ECO:0000256" key="4">
    <source>
        <dbReference type="ARBA" id="ARBA00016461"/>
    </source>
</evidence>
<dbReference type="Pfam" id="PF04995">
    <property type="entry name" value="CcmD"/>
    <property type="match status" value="1"/>
</dbReference>
<keyword evidence="5 12" id="KW-0813">Transport</keyword>
<evidence type="ECO:0000256" key="5">
    <source>
        <dbReference type="ARBA" id="ARBA00022448"/>
    </source>
</evidence>
<keyword evidence="10 12" id="KW-1133">Transmembrane helix</keyword>
<dbReference type="InterPro" id="IPR007078">
    <property type="entry name" value="Haem_export_protD_CcmD"/>
</dbReference>
<dbReference type="GO" id="GO:0005886">
    <property type="term" value="C:plasma membrane"/>
    <property type="evidence" value="ECO:0007669"/>
    <property type="project" value="UniProtKB-SubCell"/>
</dbReference>
<evidence type="ECO:0000256" key="11">
    <source>
        <dbReference type="ARBA" id="ARBA00023136"/>
    </source>
</evidence>
<dbReference type="AlphaFoldDB" id="A0A9X1Z8A1"/>
<keyword evidence="9 12" id="KW-0201">Cytochrome c-type biogenesis</keyword>
<dbReference type="NCBIfam" id="TIGR03141">
    <property type="entry name" value="cytochro_ccmD"/>
    <property type="match status" value="1"/>
</dbReference>
<protein>
    <recommendedName>
        <fullName evidence="4 12">Heme exporter protein D</fullName>
    </recommendedName>
</protein>
<dbReference type="InterPro" id="IPR052075">
    <property type="entry name" value="Heme_exporter_D"/>
</dbReference>
<evidence type="ECO:0000256" key="9">
    <source>
        <dbReference type="ARBA" id="ARBA00022748"/>
    </source>
</evidence>
<comment type="caution">
    <text evidence="13">The sequence shown here is derived from an EMBL/GenBank/DDBJ whole genome shotgun (WGS) entry which is preliminary data.</text>
</comment>
<comment type="subcellular location">
    <subcellularLocation>
        <location evidence="2 12">Cell inner membrane</location>
        <topology evidence="2 12">Single-pass membrane protein</topology>
    </subcellularLocation>
</comment>
<evidence type="ECO:0000256" key="8">
    <source>
        <dbReference type="ARBA" id="ARBA00022692"/>
    </source>
</evidence>
<dbReference type="GO" id="GO:0015886">
    <property type="term" value="P:heme transport"/>
    <property type="evidence" value="ECO:0007669"/>
    <property type="project" value="InterPro"/>
</dbReference>
<dbReference type="EMBL" id="JAKILJ010000043">
    <property type="protein sequence ID" value="MCL1106852.1"/>
    <property type="molecule type" value="Genomic_DNA"/>
</dbReference>
<proteinExistence type="inferred from homology"/>
<dbReference type="Proteomes" id="UP001139408">
    <property type="component" value="Unassembled WGS sequence"/>
</dbReference>
<gene>
    <name evidence="13" type="primary">ccmD</name>
    <name evidence="13" type="ORF">L2749_16585</name>
</gene>